<proteinExistence type="inferred from homology"/>
<dbReference type="GO" id="GO:0000226">
    <property type="term" value="P:microtubule cytoskeleton organization"/>
    <property type="evidence" value="ECO:0007669"/>
    <property type="project" value="InterPro"/>
</dbReference>
<dbReference type="OrthoDB" id="9632339at2759"/>
<dbReference type="GO" id="GO:0008017">
    <property type="term" value="F:microtubule binding"/>
    <property type="evidence" value="ECO:0007669"/>
    <property type="project" value="InterPro"/>
</dbReference>
<keyword evidence="9" id="KW-1185">Reference proteome</keyword>
<evidence type="ECO:0000256" key="7">
    <source>
        <dbReference type="SAM" id="MobiDB-lite"/>
    </source>
</evidence>
<keyword evidence="3" id="KW-0813">Transport</keyword>
<feature type="region of interest" description="Disordered" evidence="7">
    <location>
        <begin position="136"/>
        <end position="202"/>
    </location>
</feature>
<dbReference type="EMBL" id="BFAA01013744">
    <property type="protein sequence ID" value="GCB75377.1"/>
    <property type="molecule type" value="Genomic_DNA"/>
</dbReference>
<evidence type="ECO:0000256" key="6">
    <source>
        <dbReference type="ARBA" id="ARBA00023212"/>
    </source>
</evidence>
<evidence type="ECO:0000256" key="5">
    <source>
        <dbReference type="ARBA" id="ARBA00022701"/>
    </source>
</evidence>
<dbReference type="GO" id="GO:0005516">
    <property type="term" value="F:calmodulin binding"/>
    <property type="evidence" value="ECO:0007669"/>
    <property type="project" value="InterPro"/>
</dbReference>
<feature type="region of interest" description="Disordered" evidence="7">
    <location>
        <begin position="41"/>
        <end position="121"/>
    </location>
</feature>
<sequence>MAWPCISRACCIARFWNQLDKADIAVPLVFTKYSEVTDGATPHHQFRAPGIDVQPSGGDQDSVAKTTEASEAATEAGTVSTKPGSHRESVMRQDYRPWKVRPEPSCKPKQEYTPTDTPFEKETQYKKDFKAWPISKRSDHYPWIPKGERGSQTPVPSREEPSGSAATPVALPVAGPDLAKGKVADALNRQIKEERGTSTSYR</sequence>
<dbReference type="GO" id="GO:0070507">
    <property type="term" value="P:regulation of microtubule cytoskeleton organization"/>
    <property type="evidence" value="ECO:0007669"/>
    <property type="project" value="TreeGrafter"/>
</dbReference>
<evidence type="ECO:0000256" key="2">
    <source>
        <dbReference type="ARBA" id="ARBA00005728"/>
    </source>
</evidence>
<dbReference type="GO" id="GO:0030705">
    <property type="term" value="P:cytoskeleton-dependent intracellular transport"/>
    <property type="evidence" value="ECO:0007669"/>
    <property type="project" value="TreeGrafter"/>
</dbReference>
<comment type="similarity">
    <text evidence="2">Belongs to the STOP family.</text>
</comment>
<dbReference type="AlphaFoldDB" id="A0A401PQJ9"/>
<dbReference type="PANTHER" id="PTHR14759">
    <property type="entry name" value="STOP PROTEIN"/>
    <property type="match status" value="1"/>
</dbReference>
<dbReference type="GO" id="GO:0005874">
    <property type="term" value="C:microtubule"/>
    <property type="evidence" value="ECO:0007669"/>
    <property type="project" value="UniProtKB-KW"/>
</dbReference>
<keyword evidence="5" id="KW-0493">Microtubule</keyword>
<evidence type="ECO:0008006" key="10">
    <source>
        <dbReference type="Google" id="ProtNLM"/>
    </source>
</evidence>
<feature type="compositionally biased region" description="Low complexity" evidence="7">
    <location>
        <begin position="63"/>
        <end position="81"/>
    </location>
</feature>
<dbReference type="STRING" id="75743.A0A401PQJ9"/>
<protein>
    <recommendedName>
        <fullName evidence="10">Microtubule-associated protein 6</fullName>
    </recommendedName>
</protein>
<dbReference type="PANTHER" id="PTHR14759:SF29">
    <property type="entry name" value="MICROTUBULE-ASSOCIATED PROTEIN 6"/>
    <property type="match status" value="1"/>
</dbReference>
<dbReference type="GO" id="GO:0005798">
    <property type="term" value="C:Golgi-associated vesicle"/>
    <property type="evidence" value="ECO:0007669"/>
    <property type="project" value="TreeGrafter"/>
</dbReference>
<comment type="caution">
    <text evidence="8">The sequence shown here is derived from an EMBL/GenBank/DDBJ whole genome shotgun (WGS) entry which is preliminary data.</text>
</comment>
<name>A0A401PQJ9_SCYTO</name>
<dbReference type="InterPro" id="IPR007882">
    <property type="entry name" value="MAP6"/>
</dbReference>
<reference evidence="8 9" key="1">
    <citation type="journal article" date="2018" name="Nat. Ecol. Evol.">
        <title>Shark genomes provide insights into elasmobranch evolution and the origin of vertebrates.</title>
        <authorList>
            <person name="Hara Y"/>
            <person name="Yamaguchi K"/>
            <person name="Onimaru K"/>
            <person name="Kadota M"/>
            <person name="Koyanagi M"/>
            <person name="Keeley SD"/>
            <person name="Tatsumi K"/>
            <person name="Tanaka K"/>
            <person name="Motone F"/>
            <person name="Kageyama Y"/>
            <person name="Nozu R"/>
            <person name="Adachi N"/>
            <person name="Nishimura O"/>
            <person name="Nakagawa R"/>
            <person name="Tanegashima C"/>
            <person name="Kiyatake I"/>
            <person name="Matsumoto R"/>
            <person name="Murakumo K"/>
            <person name="Nishida K"/>
            <person name="Terakita A"/>
            <person name="Kuratani S"/>
            <person name="Sato K"/>
            <person name="Hyodo S Kuraku.S."/>
        </authorList>
    </citation>
    <scope>NUCLEOTIDE SEQUENCE [LARGE SCALE GENOMIC DNA]</scope>
</reference>
<evidence type="ECO:0000313" key="9">
    <source>
        <dbReference type="Proteomes" id="UP000288216"/>
    </source>
</evidence>
<dbReference type="GO" id="GO:0005801">
    <property type="term" value="C:cis-Golgi network"/>
    <property type="evidence" value="ECO:0007669"/>
    <property type="project" value="TreeGrafter"/>
</dbReference>
<evidence type="ECO:0000256" key="3">
    <source>
        <dbReference type="ARBA" id="ARBA00022448"/>
    </source>
</evidence>
<dbReference type="OMA" id="QDYRPWK"/>
<evidence type="ECO:0000256" key="4">
    <source>
        <dbReference type="ARBA" id="ARBA00022490"/>
    </source>
</evidence>
<comment type="subcellular location">
    <subcellularLocation>
        <location evidence="1">Cytoplasm</location>
        <location evidence="1">Cytoskeleton</location>
    </subcellularLocation>
</comment>
<evidence type="ECO:0000313" key="8">
    <source>
        <dbReference type="EMBL" id="GCB75377.1"/>
    </source>
</evidence>
<gene>
    <name evidence="8" type="ORF">scyTo_0019001</name>
</gene>
<organism evidence="8 9">
    <name type="scientific">Scyliorhinus torazame</name>
    <name type="common">Cloudy catshark</name>
    <name type="synonym">Catulus torazame</name>
    <dbReference type="NCBI Taxonomy" id="75743"/>
    <lineage>
        <taxon>Eukaryota</taxon>
        <taxon>Metazoa</taxon>
        <taxon>Chordata</taxon>
        <taxon>Craniata</taxon>
        <taxon>Vertebrata</taxon>
        <taxon>Chondrichthyes</taxon>
        <taxon>Elasmobranchii</taxon>
        <taxon>Galeomorphii</taxon>
        <taxon>Galeoidea</taxon>
        <taxon>Carcharhiniformes</taxon>
        <taxon>Scyliorhinidae</taxon>
        <taxon>Scyliorhinus</taxon>
    </lineage>
</organism>
<evidence type="ECO:0000256" key="1">
    <source>
        <dbReference type="ARBA" id="ARBA00004245"/>
    </source>
</evidence>
<keyword evidence="6" id="KW-0206">Cytoskeleton</keyword>
<feature type="compositionally biased region" description="Basic and acidic residues" evidence="7">
    <location>
        <begin position="85"/>
        <end position="110"/>
    </location>
</feature>
<accession>A0A401PQJ9</accession>
<keyword evidence="4" id="KW-0963">Cytoplasm</keyword>
<dbReference type="Proteomes" id="UP000288216">
    <property type="component" value="Unassembled WGS sequence"/>
</dbReference>